<evidence type="ECO:0000259" key="4">
    <source>
        <dbReference type="PROSITE" id="PS50089"/>
    </source>
</evidence>
<dbReference type="CDD" id="cd16449">
    <property type="entry name" value="RING-HC"/>
    <property type="match status" value="1"/>
</dbReference>
<keyword evidence="1" id="KW-0479">Metal-binding</keyword>
<feature type="compositionally biased region" description="Polar residues" evidence="3">
    <location>
        <begin position="294"/>
        <end position="304"/>
    </location>
</feature>
<dbReference type="InterPro" id="IPR001841">
    <property type="entry name" value="Znf_RING"/>
</dbReference>
<dbReference type="AlphaFoldDB" id="A0AAD4BZ36"/>
<accession>A0AAD4BZ36</accession>
<feature type="region of interest" description="Disordered" evidence="3">
    <location>
        <begin position="244"/>
        <end position="266"/>
    </location>
</feature>
<dbReference type="EMBL" id="WHUW01000007">
    <property type="protein sequence ID" value="KAF8444010.1"/>
    <property type="molecule type" value="Genomic_DNA"/>
</dbReference>
<proteinExistence type="predicted"/>
<comment type="caution">
    <text evidence="5">The sequence shown here is derived from an EMBL/GenBank/DDBJ whole genome shotgun (WGS) entry which is preliminary data.</text>
</comment>
<evidence type="ECO:0000313" key="5">
    <source>
        <dbReference type="EMBL" id="KAF8444010.1"/>
    </source>
</evidence>
<reference evidence="5" key="2">
    <citation type="journal article" date="2020" name="Nat. Commun.">
        <title>Large-scale genome sequencing of mycorrhizal fungi provides insights into the early evolution of symbiotic traits.</title>
        <authorList>
            <person name="Miyauchi S."/>
            <person name="Kiss E."/>
            <person name="Kuo A."/>
            <person name="Drula E."/>
            <person name="Kohler A."/>
            <person name="Sanchez-Garcia M."/>
            <person name="Morin E."/>
            <person name="Andreopoulos B."/>
            <person name="Barry K.W."/>
            <person name="Bonito G."/>
            <person name="Buee M."/>
            <person name="Carver A."/>
            <person name="Chen C."/>
            <person name="Cichocki N."/>
            <person name="Clum A."/>
            <person name="Culley D."/>
            <person name="Crous P.W."/>
            <person name="Fauchery L."/>
            <person name="Girlanda M."/>
            <person name="Hayes R.D."/>
            <person name="Keri Z."/>
            <person name="LaButti K."/>
            <person name="Lipzen A."/>
            <person name="Lombard V."/>
            <person name="Magnuson J."/>
            <person name="Maillard F."/>
            <person name="Murat C."/>
            <person name="Nolan M."/>
            <person name="Ohm R.A."/>
            <person name="Pangilinan J."/>
            <person name="Pereira M.F."/>
            <person name="Perotto S."/>
            <person name="Peter M."/>
            <person name="Pfister S."/>
            <person name="Riley R."/>
            <person name="Sitrit Y."/>
            <person name="Stielow J.B."/>
            <person name="Szollosi G."/>
            <person name="Zifcakova L."/>
            <person name="Stursova M."/>
            <person name="Spatafora J.W."/>
            <person name="Tedersoo L."/>
            <person name="Vaario L.M."/>
            <person name="Yamada A."/>
            <person name="Yan M."/>
            <person name="Wang P."/>
            <person name="Xu J."/>
            <person name="Bruns T."/>
            <person name="Baldrian P."/>
            <person name="Vilgalys R."/>
            <person name="Dunand C."/>
            <person name="Henrissat B."/>
            <person name="Grigoriev I.V."/>
            <person name="Hibbett D."/>
            <person name="Nagy L.G."/>
            <person name="Martin F.M."/>
        </authorList>
    </citation>
    <scope>NUCLEOTIDE SEQUENCE</scope>
    <source>
        <strain evidence="5">BED1</strain>
    </source>
</reference>
<feature type="coiled-coil region" evidence="2">
    <location>
        <begin position="186"/>
        <end position="213"/>
    </location>
</feature>
<keyword evidence="1" id="KW-0862">Zinc</keyword>
<evidence type="ECO:0000256" key="3">
    <source>
        <dbReference type="SAM" id="MobiDB-lite"/>
    </source>
</evidence>
<evidence type="ECO:0000256" key="1">
    <source>
        <dbReference type="PROSITE-ProRule" id="PRU00175"/>
    </source>
</evidence>
<sequence>MLTLSPGSVCDVCAEEYGPHCIPHSIPCGHVLCSTCCHKIVEKTLPRLKPACPFCREQFTSDDVRLIRIDFSASGYATPRRRGGAHEPSHTSLNHAPRFPIVEPSFSRTRAEARRLEDKVAAVAAKKCSVEEVSTLHQELQEWLTHDEKQQDDQVSSLTLSAALLRAILVNHFAHSEATKMAKSVEANLKGKLDDMESSVTKLEAELKQYQTLYTQKVQDCHSLRAEISRMGLKSASRSISPIRSSSAAPAAVGEARRQSLSSSGASVYGVAPPMPPMPPPTPTPVSRFASQQHMRSASVSGSRPVTPARMTPAVRHHETPLRSSSLRPTSPVPPSKPRAMPFATTSPQKILRSYSDESDREVIHERWMPNPDVAYSPPSGKTINYPYATPATRSRSSGSNAA</sequence>
<feature type="compositionally biased region" description="Polar residues" evidence="3">
    <location>
        <begin position="392"/>
        <end position="403"/>
    </location>
</feature>
<dbReference type="SUPFAM" id="SSF57850">
    <property type="entry name" value="RING/U-box"/>
    <property type="match status" value="1"/>
</dbReference>
<evidence type="ECO:0000313" key="6">
    <source>
        <dbReference type="Proteomes" id="UP001194468"/>
    </source>
</evidence>
<dbReference type="Gene3D" id="3.30.40.10">
    <property type="entry name" value="Zinc/RING finger domain, C3HC4 (zinc finger)"/>
    <property type="match status" value="1"/>
</dbReference>
<evidence type="ECO:0000256" key="2">
    <source>
        <dbReference type="SAM" id="Coils"/>
    </source>
</evidence>
<feature type="region of interest" description="Disordered" evidence="3">
    <location>
        <begin position="294"/>
        <end position="343"/>
    </location>
</feature>
<dbReference type="InterPro" id="IPR013083">
    <property type="entry name" value="Znf_RING/FYVE/PHD"/>
</dbReference>
<feature type="domain" description="RING-type" evidence="4">
    <location>
        <begin position="10"/>
        <end position="56"/>
    </location>
</feature>
<organism evidence="5 6">
    <name type="scientific">Boletus edulis BED1</name>
    <dbReference type="NCBI Taxonomy" id="1328754"/>
    <lineage>
        <taxon>Eukaryota</taxon>
        <taxon>Fungi</taxon>
        <taxon>Dikarya</taxon>
        <taxon>Basidiomycota</taxon>
        <taxon>Agaricomycotina</taxon>
        <taxon>Agaricomycetes</taxon>
        <taxon>Agaricomycetidae</taxon>
        <taxon>Boletales</taxon>
        <taxon>Boletineae</taxon>
        <taxon>Boletaceae</taxon>
        <taxon>Boletoideae</taxon>
        <taxon>Boletus</taxon>
    </lineage>
</organism>
<feature type="region of interest" description="Disordered" evidence="3">
    <location>
        <begin position="370"/>
        <end position="403"/>
    </location>
</feature>
<dbReference type="Proteomes" id="UP001194468">
    <property type="component" value="Unassembled WGS sequence"/>
</dbReference>
<keyword evidence="2" id="KW-0175">Coiled coil</keyword>
<keyword evidence="1" id="KW-0863">Zinc-finger</keyword>
<name>A0AAD4BZ36_BOLED</name>
<gene>
    <name evidence="5" type="ORF">L210DRAFT_3533499</name>
</gene>
<dbReference type="PROSITE" id="PS50089">
    <property type="entry name" value="ZF_RING_2"/>
    <property type="match status" value="1"/>
</dbReference>
<dbReference type="GO" id="GO:0008270">
    <property type="term" value="F:zinc ion binding"/>
    <property type="evidence" value="ECO:0007669"/>
    <property type="project" value="UniProtKB-KW"/>
</dbReference>
<reference evidence="5" key="1">
    <citation type="submission" date="2019-10" db="EMBL/GenBank/DDBJ databases">
        <authorList>
            <consortium name="DOE Joint Genome Institute"/>
            <person name="Kuo A."/>
            <person name="Miyauchi S."/>
            <person name="Kiss E."/>
            <person name="Drula E."/>
            <person name="Kohler A."/>
            <person name="Sanchez-Garcia M."/>
            <person name="Andreopoulos B."/>
            <person name="Barry K.W."/>
            <person name="Bonito G."/>
            <person name="Buee M."/>
            <person name="Carver A."/>
            <person name="Chen C."/>
            <person name="Cichocki N."/>
            <person name="Clum A."/>
            <person name="Culley D."/>
            <person name="Crous P.W."/>
            <person name="Fauchery L."/>
            <person name="Girlanda M."/>
            <person name="Hayes R."/>
            <person name="Keri Z."/>
            <person name="LaButti K."/>
            <person name="Lipzen A."/>
            <person name="Lombard V."/>
            <person name="Magnuson J."/>
            <person name="Maillard F."/>
            <person name="Morin E."/>
            <person name="Murat C."/>
            <person name="Nolan M."/>
            <person name="Ohm R."/>
            <person name="Pangilinan J."/>
            <person name="Pereira M."/>
            <person name="Perotto S."/>
            <person name="Peter M."/>
            <person name="Riley R."/>
            <person name="Sitrit Y."/>
            <person name="Stielow B."/>
            <person name="Szollosi G."/>
            <person name="Zifcakova L."/>
            <person name="Stursova M."/>
            <person name="Spatafora J.W."/>
            <person name="Tedersoo L."/>
            <person name="Vaario L.-M."/>
            <person name="Yamada A."/>
            <person name="Yan M."/>
            <person name="Wang P."/>
            <person name="Xu J."/>
            <person name="Bruns T."/>
            <person name="Baldrian P."/>
            <person name="Vilgalys R."/>
            <person name="Henrissat B."/>
            <person name="Grigoriev I.V."/>
            <person name="Hibbett D."/>
            <person name="Nagy L.G."/>
            <person name="Martin F.M."/>
        </authorList>
    </citation>
    <scope>NUCLEOTIDE SEQUENCE</scope>
    <source>
        <strain evidence="5">BED1</strain>
    </source>
</reference>
<keyword evidence="6" id="KW-1185">Reference proteome</keyword>
<protein>
    <recommendedName>
        <fullName evidence="4">RING-type domain-containing protein</fullName>
    </recommendedName>
</protein>